<gene>
    <name evidence="1" type="ORF">NCTC12993_00750</name>
</gene>
<proteinExistence type="predicted"/>
<reference evidence="1 2" key="1">
    <citation type="submission" date="2019-03" db="EMBL/GenBank/DDBJ databases">
        <authorList>
            <consortium name="Pathogen Informatics"/>
        </authorList>
    </citation>
    <scope>NUCLEOTIDE SEQUENCE [LARGE SCALE GENOMIC DNA]</scope>
    <source>
        <strain evidence="1 2">NCTC12993</strain>
    </source>
</reference>
<protein>
    <submittedName>
        <fullName evidence="1">Protein of uncharacterized function (DUF968)</fullName>
    </submittedName>
</protein>
<evidence type="ECO:0000313" key="2">
    <source>
        <dbReference type="Proteomes" id="UP000401081"/>
    </source>
</evidence>
<dbReference type="EMBL" id="CAADJD010000009">
    <property type="protein sequence ID" value="VFS57553.1"/>
    <property type="molecule type" value="Genomic_DNA"/>
</dbReference>
<accession>A0A485ACU4</accession>
<keyword evidence="2" id="KW-1185">Reference proteome</keyword>
<organism evidence="1 2">
    <name type="scientific">Kluyvera cryocrescens</name>
    <name type="common">Kluyvera citrophila</name>
    <dbReference type="NCBI Taxonomy" id="580"/>
    <lineage>
        <taxon>Bacteria</taxon>
        <taxon>Pseudomonadati</taxon>
        <taxon>Pseudomonadota</taxon>
        <taxon>Gammaproteobacteria</taxon>
        <taxon>Enterobacterales</taxon>
        <taxon>Enterobacteriaceae</taxon>
        <taxon>Kluyvera</taxon>
    </lineage>
</organism>
<name>A0A485ACU4_KLUCR</name>
<dbReference type="Pfam" id="PF06147">
    <property type="entry name" value="DUF968"/>
    <property type="match status" value="1"/>
</dbReference>
<dbReference type="InterPro" id="IPR010373">
    <property type="entry name" value="DUF968"/>
</dbReference>
<evidence type="ECO:0000313" key="1">
    <source>
        <dbReference type="EMBL" id="VFS57553.1"/>
    </source>
</evidence>
<dbReference type="Proteomes" id="UP000401081">
    <property type="component" value="Unassembled WGS sequence"/>
</dbReference>
<dbReference type="AlphaFoldDB" id="A0A485ACU4"/>
<sequence>MLLAGIYFSRLSMFWTVPEFCWWLVTKGLVDVIPEEVARRALRLPEEKHQSVMRESEIVPAVSATSILQKQATQPAEAMKPVLTLSIDPESPESFLLRPKRRRWVNDQYTRWVKNTALRRLPAASR</sequence>